<comment type="subcellular location">
    <subcellularLocation>
        <location evidence="1">Membrane</location>
        <topology evidence="1">Multi-pass membrane protein</topology>
    </subcellularLocation>
</comment>
<sequence>MKFGKTFESHLTIEWRQQYMRYGDLKELIKQGVENAPSPLTSSDYEVQAYYRAFEETFLTECQSELTGVNNFFLEKLLEARRKHGHLKLHLLAYSREPGHTGSDSSLSQRTERSPKKLMTTRQLRYAYAEFYLSLVLIQNYQSLNETGFRKICKKYDKNLRSEAAGKWFVENILDAPFTDGRLLQRMTIEVEDLYTAHLANGDRSLAMEKLRVPPLGQPTPPSMVFRAGIALGMLIMLLVATSISYWKRAPLEDHTPGLMSLFRGPFTWVIFNFYMAANVAGWQQAGVNHVLIFEIDPRSHLQPATFLEIACTFGILWALAMLGFLYNDLIGVSDPFVFPLGLILIMIGLLVVPLPIMNWPARWWTIKLVGRVITAPLHYVGFADFWMGDQLNSLVSCIVDHYYTVRFYAVSWLRYDRVNSCFEPDVMVPITMCLPAWFRFAQCLRRFRDSGSKSVSYLINAGKYSTTFLMVLFSTLRRNTEGNRCPQMDRLNPDQKPTNPETLKSSPAGEYANTFSNPYTWLFLASCVVATVYCYLWDVIRDFGLFRIMRGERLFLRKQLVYPQAFYYFVIVENLVLRLLWAVEFSILYHNLMTPHNMRTICSILEITRRFIWNYVRLENEHLFNCGNFRATRDIHLAALNPRQERMLESMMDESDGVSNRRKSNERIRLKKEYF</sequence>
<keyword evidence="4 7" id="KW-1133">Transmembrane helix</keyword>
<keyword evidence="5 7" id="KW-0472">Membrane</keyword>
<dbReference type="InterPro" id="IPR004331">
    <property type="entry name" value="SPX_dom"/>
</dbReference>
<dbReference type="OrthoDB" id="9970435at2759"/>
<keyword evidence="3 7" id="KW-0812">Transmembrane</keyword>
<dbReference type="GO" id="GO:0016036">
    <property type="term" value="P:cellular response to phosphate starvation"/>
    <property type="evidence" value="ECO:0007669"/>
    <property type="project" value="TreeGrafter"/>
</dbReference>
<comment type="similarity">
    <text evidence="2">Belongs to the SYG1 (TC 2.A.94) family.</text>
</comment>
<name>A0A0R1E9D8_DROYA</name>
<dbReference type="GO" id="GO:0005886">
    <property type="term" value="C:plasma membrane"/>
    <property type="evidence" value="ECO:0007669"/>
    <property type="project" value="TreeGrafter"/>
</dbReference>
<dbReference type="GO" id="GO:0008039">
    <property type="term" value="P:synaptic target recognition"/>
    <property type="evidence" value="ECO:0007669"/>
    <property type="project" value="EnsemblMetazoa"/>
</dbReference>
<dbReference type="InterPro" id="IPR004342">
    <property type="entry name" value="EXS_C"/>
</dbReference>
<protein>
    <submittedName>
        <fullName evidence="10">Uncharacterized protein, isoform B</fullName>
    </submittedName>
</protein>
<accession>A0A0R1E9D8</accession>
<feature type="transmembrane region" description="Helical" evidence="7">
    <location>
        <begin position="225"/>
        <end position="247"/>
    </location>
</feature>
<dbReference type="GO" id="GO:0006817">
    <property type="term" value="P:phosphate ion transport"/>
    <property type="evidence" value="ECO:0007669"/>
    <property type="project" value="TreeGrafter"/>
</dbReference>
<dbReference type="Pfam" id="PF03124">
    <property type="entry name" value="EXS"/>
    <property type="match status" value="1"/>
</dbReference>
<feature type="compositionally biased region" description="Polar residues" evidence="6">
    <location>
        <begin position="496"/>
        <end position="506"/>
    </location>
</feature>
<feature type="transmembrane region" description="Helical" evidence="7">
    <location>
        <begin position="307"/>
        <end position="327"/>
    </location>
</feature>
<keyword evidence="11" id="KW-1185">Reference proteome</keyword>
<feature type="transmembrane region" description="Helical" evidence="7">
    <location>
        <begin position="456"/>
        <end position="477"/>
    </location>
</feature>
<reference evidence="10 11" key="2">
    <citation type="journal article" date="2007" name="PLoS Biol.">
        <title>Principles of genome evolution in the Drosophila melanogaster species group.</title>
        <authorList>
            <person name="Ranz J.M."/>
            <person name="Maurin D."/>
            <person name="Chan Y.S."/>
            <person name="von Grotthuss M."/>
            <person name="Hillier L.W."/>
            <person name="Roote J."/>
            <person name="Ashburner M."/>
            <person name="Bergman C.M."/>
        </authorList>
    </citation>
    <scope>NUCLEOTIDE SEQUENCE [LARGE SCALE GENOMIC DNA]</scope>
    <source>
        <strain evidence="11">Tai18E2 / Tucson 14021-0261.01</strain>
    </source>
</reference>
<dbReference type="Proteomes" id="UP000002282">
    <property type="component" value="Chromosome X"/>
</dbReference>
<evidence type="ECO:0000313" key="11">
    <source>
        <dbReference type="Proteomes" id="UP000002282"/>
    </source>
</evidence>
<evidence type="ECO:0000313" key="10">
    <source>
        <dbReference type="EMBL" id="KRK06032.1"/>
    </source>
</evidence>
<dbReference type="AlphaFoldDB" id="A0A0R1E9D8"/>
<feature type="region of interest" description="Disordered" evidence="6">
    <location>
        <begin position="484"/>
        <end position="506"/>
    </location>
</feature>
<dbReference type="CDD" id="cd14477">
    <property type="entry name" value="SPX_XPR1_like"/>
    <property type="match status" value="1"/>
</dbReference>
<evidence type="ECO:0000256" key="6">
    <source>
        <dbReference type="SAM" id="MobiDB-lite"/>
    </source>
</evidence>
<feature type="transmembrane region" description="Helical" evidence="7">
    <location>
        <begin position="267"/>
        <end position="286"/>
    </location>
</feature>
<dbReference type="PANTHER" id="PTHR10783:SF127">
    <property type="entry name" value="LD30826P-RELATED"/>
    <property type="match status" value="1"/>
</dbReference>
<feature type="domain" description="EXS" evidence="8">
    <location>
        <begin position="420"/>
        <end position="650"/>
    </location>
</feature>
<feature type="domain" description="SPX" evidence="9">
    <location>
        <begin position="1"/>
        <end position="170"/>
    </location>
</feature>
<dbReference type="GO" id="GO:0005794">
    <property type="term" value="C:Golgi apparatus"/>
    <property type="evidence" value="ECO:0007669"/>
    <property type="project" value="TreeGrafter"/>
</dbReference>
<dbReference type="EMBL" id="CM000162">
    <property type="protein sequence ID" value="KRK06032.1"/>
    <property type="molecule type" value="Genomic_DNA"/>
</dbReference>
<evidence type="ECO:0000256" key="7">
    <source>
        <dbReference type="SAM" id="Phobius"/>
    </source>
</evidence>
<dbReference type="SMR" id="A0A0R1E9D8"/>
<dbReference type="PROSITE" id="PS51380">
    <property type="entry name" value="EXS"/>
    <property type="match status" value="1"/>
</dbReference>
<evidence type="ECO:0000256" key="3">
    <source>
        <dbReference type="ARBA" id="ARBA00022692"/>
    </source>
</evidence>
<evidence type="ECO:0000256" key="1">
    <source>
        <dbReference type="ARBA" id="ARBA00004141"/>
    </source>
</evidence>
<dbReference type="PANTHER" id="PTHR10783">
    <property type="entry name" value="XENOTROPIC AND POLYTROPIC RETROVIRUS RECEPTOR 1-RELATED"/>
    <property type="match status" value="1"/>
</dbReference>
<dbReference type="GO" id="GO:0000822">
    <property type="term" value="F:inositol hexakisphosphate binding"/>
    <property type="evidence" value="ECO:0007669"/>
    <property type="project" value="TreeGrafter"/>
</dbReference>
<evidence type="ECO:0000256" key="5">
    <source>
        <dbReference type="ARBA" id="ARBA00023136"/>
    </source>
</evidence>
<feature type="transmembrane region" description="Helical" evidence="7">
    <location>
        <begin position="339"/>
        <end position="358"/>
    </location>
</feature>
<feature type="transmembrane region" description="Helical" evidence="7">
    <location>
        <begin position="561"/>
        <end position="582"/>
    </location>
</feature>
<feature type="transmembrane region" description="Helical" evidence="7">
    <location>
        <begin position="520"/>
        <end position="541"/>
    </location>
</feature>
<proteinExistence type="inferred from homology"/>
<dbReference type="Pfam" id="PF03105">
    <property type="entry name" value="SPX"/>
    <property type="match status" value="2"/>
</dbReference>
<reference evidence="10 11" key="1">
    <citation type="journal article" date="2007" name="Nature">
        <title>Evolution of genes and genomes on the Drosophila phylogeny.</title>
        <authorList>
            <consortium name="Drosophila 12 Genomes Consortium"/>
            <person name="Clark A.G."/>
            <person name="Eisen M.B."/>
            <person name="Smith D.R."/>
            <person name="Bergman C.M."/>
            <person name="Oliver B."/>
            <person name="Markow T.A."/>
            <person name="Kaufman T.C."/>
            <person name="Kellis M."/>
            <person name="Gelbart W."/>
            <person name="Iyer V.N."/>
            <person name="Pollard D.A."/>
            <person name="Sackton T.B."/>
            <person name="Larracuente A.M."/>
            <person name="Singh N.D."/>
            <person name="Abad J.P."/>
            <person name="Abt D.N."/>
            <person name="Adryan B."/>
            <person name="Aguade M."/>
            <person name="Akashi H."/>
            <person name="Anderson W.W."/>
            <person name="Aquadro C.F."/>
            <person name="Ardell D.H."/>
            <person name="Arguello R."/>
            <person name="Artieri C.G."/>
            <person name="Barbash D.A."/>
            <person name="Barker D."/>
            <person name="Barsanti P."/>
            <person name="Batterham P."/>
            <person name="Batzoglou S."/>
            <person name="Begun D."/>
            <person name="Bhutkar A."/>
            <person name="Blanco E."/>
            <person name="Bosak S.A."/>
            <person name="Bradley R.K."/>
            <person name="Brand A.D."/>
            <person name="Brent M.R."/>
            <person name="Brooks A.N."/>
            <person name="Brown R.H."/>
            <person name="Butlin R.K."/>
            <person name="Caggese C."/>
            <person name="Calvi B.R."/>
            <person name="Bernardo de Carvalho A."/>
            <person name="Caspi A."/>
            <person name="Castrezana S."/>
            <person name="Celniker S.E."/>
            <person name="Chang J.L."/>
            <person name="Chapple C."/>
            <person name="Chatterji S."/>
            <person name="Chinwalla A."/>
            <person name="Civetta A."/>
            <person name="Clifton S.W."/>
            <person name="Comeron J.M."/>
            <person name="Costello J.C."/>
            <person name="Coyne J.A."/>
            <person name="Daub J."/>
            <person name="David R.G."/>
            <person name="Delcher A.L."/>
            <person name="Delehaunty K."/>
            <person name="Do C.B."/>
            <person name="Ebling H."/>
            <person name="Edwards K."/>
            <person name="Eickbush T."/>
            <person name="Evans J.D."/>
            <person name="Filipski A."/>
            <person name="Findeiss S."/>
            <person name="Freyhult E."/>
            <person name="Fulton L."/>
            <person name="Fulton R."/>
            <person name="Garcia A.C."/>
            <person name="Gardiner A."/>
            <person name="Garfield D.A."/>
            <person name="Garvin B.E."/>
            <person name="Gibson G."/>
            <person name="Gilbert D."/>
            <person name="Gnerre S."/>
            <person name="Godfrey J."/>
            <person name="Good R."/>
            <person name="Gotea V."/>
            <person name="Gravely B."/>
            <person name="Greenberg A.J."/>
            <person name="Griffiths-Jones S."/>
            <person name="Gross S."/>
            <person name="Guigo R."/>
            <person name="Gustafson E.A."/>
            <person name="Haerty W."/>
            <person name="Hahn M.W."/>
            <person name="Halligan D.L."/>
            <person name="Halpern A.L."/>
            <person name="Halter G.M."/>
            <person name="Han M.V."/>
            <person name="Heger A."/>
            <person name="Hillier L."/>
            <person name="Hinrichs A.S."/>
            <person name="Holmes I."/>
            <person name="Hoskins R.A."/>
            <person name="Hubisz M.J."/>
            <person name="Hultmark D."/>
            <person name="Huntley M.A."/>
            <person name="Jaffe D.B."/>
            <person name="Jagadeeshan S."/>
            <person name="Jeck W.R."/>
            <person name="Johnson J."/>
            <person name="Jones C.D."/>
            <person name="Jordan W.C."/>
            <person name="Karpen G.H."/>
            <person name="Kataoka E."/>
            <person name="Keightley P.D."/>
            <person name="Kheradpour P."/>
            <person name="Kirkness E.F."/>
            <person name="Koerich L.B."/>
            <person name="Kristiansen K."/>
            <person name="Kudrna D."/>
            <person name="Kulathinal R.J."/>
            <person name="Kumar S."/>
            <person name="Kwok R."/>
            <person name="Lander E."/>
            <person name="Langley C.H."/>
            <person name="Lapoint R."/>
            <person name="Lazzaro B.P."/>
            <person name="Lee S.J."/>
            <person name="Levesque L."/>
            <person name="Li R."/>
            <person name="Lin C.F."/>
            <person name="Lin M.F."/>
            <person name="Lindblad-Toh K."/>
            <person name="Llopart A."/>
            <person name="Long M."/>
            <person name="Low L."/>
            <person name="Lozovsky E."/>
            <person name="Lu J."/>
            <person name="Luo M."/>
            <person name="Machado C.A."/>
            <person name="Makalowski W."/>
            <person name="Marzo M."/>
            <person name="Matsuda M."/>
            <person name="Matzkin L."/>
            <person name="McAllister B."/>
            <person name="McBride C.S."/>
            <person name="McKernan B."/>
            <person name="McKernan K."/>
            <person name="Mendez-Lago M."/>
            <person name="Minx P."/>
            <person name="Mollenhauer M.U."/>
            <person name="Montooth K."/>
            <person name="Mount S.M."/>
            <person name="Mu X."/>
            <person name="Myers E."/>
            <person name="Negre B."/>
            <person name="Newfeld S."/>
            <person name="Nielsen R."/>
            <person name="Noor M.A."/>
            <person name="O'Grady P."/>
            <person name="Pachter L."/>
            <person name="Papaceit M."/>
            <person name="Parisi M.J."/>
            <person name="Parisi M."/>
            <person name="Parts L."/>
            <person name="Pedersen J.S."/>
            <person name="Pesole G."/>
            <person name="Phillippy A.M."/>
            <person name="Ponting C.P."/>
            <person name="Pop M."/>
            <person name="Porcelli D."/>
            <person name="Powell J.R."/>
            <person name="Prohaska S."/>
            <person name="Pruitt K."/>
            <person name="Puig M."/>
            <person name="Quesneville H."/>
            <person name="Ram K.R."/>
            <person name="Rand D."/>
            <person name="Rasmussen M.D."/>
            <person name="Reed L.K."/>
            <person name="Reenan R."/>
            <person name="Reily A."/>
            <person name="Remington K.A."/>
            <person name="Rieger T.T."/>
            <person name="Ritchie M.G."/>
            <person name="Robin C."/>
            <person name="Rogers Y.H."/>
            <person name="Rohde C."/>
            <person name="Rozas J."/>
            <person name="Rubenfield M.J."/>
            <person name="Ruiz A."/>
            <person name="Russo S."/>
            <person name="Salzberg S.L."/>
            <person name="Sanchez-Gracia A."/>
            <person name="Saranga D.J."/>
            <person name="Sato H."/>
            <person name="Schaeffer S.W."/>
            <person name="Schatz M.C."/>
            <person name="Schlenke T."/>
            <person name="Schwartz R."/>
            <person name="Segarra C."/>
            <person name="Singh R.S."/>
            <person name="Sirot L."/>
            <person name="Sirota M."/>
            <person name="Sisneros N.B."/>
            <person name="Smith C.D."/>
            <person name="Smith T.F."/>
            <person name="Spieth J."/>
            <person name="Stage D.E."/>
            <person name="Stark A."/>
            <person name="Stephan W."/>
            <person name="Strausberg R.L."/>
            <person name="Strempel S."/>
            <person name="Sturgill D."/>
            <person name="Sutton G."/>
            <person name="Sutton G.G."/>
            <person name="Tao W."/>
            <person name="Teichmann S."/>
            <person name="Tobari Y.N."/>
            <person name="Tomimura Y."/>
            <person name="Tsolas J.M."/>
            <person name="Valente V.L."/>
            <person name="Venter E."/>
            <person name="Venter J.C."/>
            <person name="Vicario S."/>
            <person name="Vieira F.G."/>
            <person name="Vilella A.J."/>
            <person name="Villasante A."/>
            <person name="Walenz B."/>
            <person name="Wang J."/>
            <person name="Wasserman M."/>
            <person name="Watts T."/>
            <person name="Wilson D."/>
            <person name="Wilson R.K."/>
            <person name="Wing R.A."/>
            <person name="Wolfner M.F."/>
            <person name="Wong A."/>
            <person name="Wong G.K."/>
            <person name="Wu C.I."/>
            <person name="Wu G."/>
            <person name="Yamamoto D."/>
            <person name="Yang H.P."/>
            <person name="Yang S.P."/>
            <person name="Yorke J.A."/>
            <person name="Yoshida K."/>
            <person name="Zdobnov E."/>
            <person name="Zhang P."/>
            <person name="Zhang Y."/>
            <person name="Zimin A.V."/>
            <person name="Baldwin J."/>
            <person name="Abdouelleil A."/>
            <person name="Abdulkadir J."/>
            <person name="Abebe A."/>
            <person name="Abera B."/>
            <person name="Abreu J."/>
            <person name="Acer S.C."/>
            <person name="Aftuck L."/>
            <person name="Alexander A."/>
            <person name="An P."/>
            <person name="Anderson E."/>
            <person name="Anderson S."/>
            <person name="Arachi H."/>
            <person name="Azer M."/>
            <person name="Bachantsang P."/>
            <person name="Barry A."/>
            <person name="Bayul T."/>
            <person name="Berlin A."/>
            <person name="Bessette D."/>
            <person name="Bloom T."/>
            <person name="Blye J."/>
            <person name="Boguslavskiy L."/>
            <person name="Bonnet C."/>
            <person name="Boukhgalter B."/>
            <person name="Bourzgui I."/>
            <person name="Brown A."/>
            <person name="Cahill P."/>
            <person name="Channer S."/>
            <person name="Cheshatsang Y."/>
            <person name="Chuda L."/>
            <person name="Citroen M."/>
            <person name="Collymore A."/>
            <person name="Cooke P."/>
            <person name="Costello M."/>
            <person name="D'Aco K."/>
            <person name="Daza R."/>
            <person name="De Haan G."/>
            <person name="DeGray S."/>
            <person name="DeMaso C."/>
            <person name="Dhargay N."/>
            <person name="Dooley K."/>
            <person name="Dooley E."/>
            <person name="Doricent M."/>
            <person name="Dorje P."/>
            <person name="Dorjee K."/>
            <person name="Dupes A."/>
            <person name="Elong R."/>
            <person name="Falk J."/>
            <person name="Farina A."/>
            <person name="Faro S."/>
            <person name="Ferguson D."/>
            <person name="Fisher S."/>
            <person name="Foley C.D."/>
            <person name="Franke A."/>
            <person name="Friedrich D."/>
            <person name="Gadbois L."/>
            <person name="Gearin G."/>
            <person name="Gearin C.R."/>
            <person name="Giannoukos G."/>
            <person name="Goode T."/>
            <person name="Graham J."/>
            <person name="Grandbois E."/>
            <person name="Grewal S."/>
            <person name="Gyaltsen K."/>
            <person name="Hafez N."/>
            <person name="Hagos B."/>
            <person name="Hall J."/>
            <person name="Henson C."/>
            <person name="Hollinger A."/>
            <person name="Honan T."/>
            <person name="Huard M.D."/>
            <person name="Hughes L."/>
            <person name="Hurhula B."/>
            <person name="Husby M.E."/>
            <person name="Kamat A."/>
            <person name="Kanga B."/>
            <person name="Kashin S."/>
            <person name="Khazanovich D."/>
            <person name="Kisner P."/>
            <person name="Lance K."/>
            <person name="Lara M."/>
            <person name="Lee W."/>
            <person name="Lennon N."/>
            <person name="Letendre F."/>
            <person name="LeVine R."/>
            <person name="Lipovsky A."/>
            <person name="Liu X."/>
            <person name="Liu J."/>
            <person name="Liu S."/>
            <person name="Lokyitsang T."/>
            <person name="Lokyitsang Y."/>
            <person name="Lubonja R."/>
            <person name="Lui A."/>
            <person name="MacDonald P."/>
            <person name="Magnisalis V."/>
            <person name="Maru K."/>
            <person name="Matthews C."/>
            <person name="McCusker W."/>
            <person name="McDonough S."/>
            <person name="Mehta T."/>
            <person name="Meldrim J."/>
            <person name="Meneus L."/>
            <person name="Mihai O."/>
            <person name="Mihalev A."/>
            <person name="Mihova T."/>
            <person name="Mittelman R."/>
            <person name="Mlenga V."/>
            <person name="Montmayeur A."/>
            <person name="Mulrain L."/>
            <person name="Navidi A."/>
            <person name="Naylor J."/>
            <person name="Negash T."/>
            <person name="Nguyen T."/>
            <person name="Nguyen N."/>
            <person name="Nicol R."/>
            <person name="Norbu C."/>
            <person name="Norbu N."/>
            <person name="Novod N."/>
            <person name="O'Neill B."/>
            <person name="Osman S."/>
            <person name="Markiewicz E."/>
            <person name="Oyono O.L."/>
            <person name="Patti C."/>
            <person name="Phunkhang P."/>
            <person name="Pierre F."/>
            <person name="Priest M."/>
            <person name="Raghuraman S."/>
            <person name="Rege F."/>
            <person name="Reyes R."/>
            <person name="Rise C."/>
            <person name="Rogov P."/>
            <person name="Ross K."/>
            <person name="Ryan E."/>
            <person name="Settipalli S."/>
            <person name="Shea T."/>
            <person name="Sherpa N."/>
            <person name="Shi L."/>
            <person name="Shih D."/>
            <person name="Sparrow T."/>
            <person name="Spaulding J."/>
            <person name="Stalker J."/>
            <person name="Stange-Thomann N."/>
            <person name="Stavropoulos S."/>
            <person name="Stone C."/>
            <person name="Strader C."/>
            <person name="Tesfaye S."/>
            <person name="Thomson T."/>
            <person name="Thoulutsang Y."/>
            <person name="Thoulutsang D."/>
            <person name="Topham K."/>
            <person name="Topping I."/>
            <person name="Tsamla T."/>
            <person name="Vassiliev H."/>
            <person name="Vo A."/>
            <person name="Wangchuk T."/>
            <person name="Wangdi T."/>
            <person name="Weiand M."/>
            <person name="Wilkinson J."/>
            <person name="Wilson A."/>
            <person name="Yadav S."/>
            <person name="Young G."/>
            <person name="Yu Q."/>
            <person name="Zembek L."/>
            <person name="Zhong D."/>
            <person name="Zimmer A."/>
            <person name="Zwirko Z."/>
            <person name="Jaffe D.B."/>
            <person name="Alvarez P."/>
            <person name="Brockman W."/>
            <person name="Butler J."/>
            <person name="Chin C."/>
            <person name="Gnerre S."/>
            <person name="Grabherr M."/>
            <person name="Kleber M."/>
            <person name="Mauceli E."/>
            <person name="MacCallum I."/>
        </authorList>
    </citation>
    <scope>NUCLEOTIDE SEQUENCE [LARGE SCALE GENOMIC DNA]</scope>
    <source>
        <strain evidence="11">Tai18E2 / Tucson 14021-0261.01</strain>
    </source>
</reference>
<evidence type="ECO:0000256" key="4">
    <source>
        <dbReference type="ARBA" id="ARBA00022989"/>
    </source>
</evidence>
<evidence type="ECO:0000256" key="2">
    <source>
        <dbReference type="ARBA" id="ARBA00009665"/>
    </source>
</evidence>
<dbReference type="PROSITE" id="PS51382">
    <property type="entry name" value="SPX"/>
    <property type="match status" value="1"/>
</dbReference>
<organism evidence="10 11">
    <name type="scientific">Drosophila yakuba</name>
    <name type="common">Fruit fly</name>
    <dbReference type="NCBI Taxonomy" id="7245"/>
    <lineage>
        <taxon>Eukaryota</taxon>
        <taxon>Metazoa</taxon>
        <taxon>Ecdysozoa</taxon>
        <taxon>Arthropoda</taxon>
        <taxon>Hexapoda</taxon>
        <taxon>Insecta</taxon>
        <taxon>Pterygota</taxon>
        <taxon>Neoptera</taxon>
        <taxon>Endopterygota</taxon>
        <taxon>Diptera</taxon>
        <taxon>Brachycera</taxon>
        <taxon>Muscomorpha</taxon>
        <taxon>Ephydroidea</taxon>
        <taxon>Drosophilidae</taxon>
        <taxon>Drosophila</taxon>
        <taxon>Sophophora</taxon>
    </lineage>
</organism>
<evidence type="ECO:0000259" key="8">
    <source>
        <dbReference type="PROSITE" id="PS51380"/>
    </source>
</evidence>
<evidence type="ECO:0000259" key="9">
    <source>
        <dbReference type="PROSITE" id="PS51382"/>
    </source>
</evidence>
<gene>
    <name evidence="10" type="primary">Dyak\GE16314</name>
    <name evidence="10" type="synonym">dyak_GLEANR_17748</name>
    <name evidence="10" type="synonym">GE16314</name>
    <name evidence="10" type="ORF">Dyak_GE16314</name>
</gene>